<name>A0A1W5ZRN3_9BACI</name>
<accession>A0A1W5ZRN3</accession>
<proteinExistence type="predicted"/>
<evidence type="ECO:0000313" key="1">
    <source>
        <dbReference type="EMBL" id="ARI75917.1"/>
    </source>
</evidence>
<dbReference type="REBASE" id="197031">
    <property type="entry name" value="M.Hma131ORF3320P"/>
</dbReference>
<reference evidence="1 2" key="1">
    <citation type="submission" date="2017-04" db="EMBL/GenBank/DDBJ databases">
        <title>The whole genome sequencing and assembly of Halobacillus mangrovi strain.</title>
        <authorList>
            <person name="Lee S.-J."/>
            <person name="Park M.-K."/>
            <person name="Kim J.-Y."/>
            <person name="Lee Y.-J."/>
            <person name="Yi H."/>
            <person name="Bahn Y.-S."/>
            <person name="Kim J.F."/>
            <person name="Lee D.-W."/>
        </authorList>
    </citation>
    <scope>NUCLEOTIDE SEQUENCE [LARGE SCALE GENOMIC DNA]</scope>
    <source>
        <strain evidence="1 2">KTB 131</strain>
    </source>
</reference>
<dbReference type="EMBL" id="CP020772">
    <property type="protein sequence ID" value="ARI75917.1"/>
    <property type="molecule type" value="Genomic_DNA"/>
</dbReference>
<dbReference type="PRINTS" id="PR00507">
    <property type="entry name" value="N12N6MTFRASE"/>
</dbReference>
<evidence type="ECO:0000313" key="2">
    <source>
        <dbReference type="Proteomes" id="UP000192527"/>
    </source>
</evidence>
<dbReference type="Gene3D" id="3.40.50.150">
    <property type="entry name" value="Vaccinia Virus protein VP39"/>
    <property type="match status" value="1"/>
</dbReference>
<dbReference type="AlphaFoldDB" id="A0A1W5ZRN3"/>
<dbReference type="Proteomes" id="UP000192527">
    <property type="component" value="Chromosome"/>
</dbReference>
<dbReference type="STRING" id="402384.HM131_03330"/>
<dbReference type="SUPFAM" id="SSF53335">
    <property type="entry name" value="S-adenosyl-L-methionine-dependent methyltransferases"/>
    <property type="match status" value="1"/>
</dbReference>
<organism evidence="1 2">
    <name type="scientific">Halobacillus mangrovi</name>
    <dbReference type="NCBI Taxonomy" id="402384"/>
    <lineage>
        <taxon>Bacteria</taxon>
        <taxon>Bacillati</taxon>
        <taxon>Bacillota</taxon>
        <taxon>Bacilli</taxon>
        <taxon>Bacillales</taxon>
        <taxon>Bacillaceae</taxon>
        <taxon>Halobacillus</taxon>
    </lineage>
</organism>
<gene>
    <name evidence="1" type="ORF">HM131_03330</name>
</gene>
<sequence>MFSPQRSMGQYSTPPETVDYMVDRLLKHLDPHSKRTKILDPATGDGIFIRSLLEAGVPPSSLYGLDIDPEIPPP</sequence>
<evidence type="ECO:0008006" key="3">
    <source>
        <dbReference type="Google" id="ProtNLM"/>
    </source>
</evidence>
<dbReference type="InterPro" id="IPR029063">
    <property type="entry name" value="SAM-dependent_MTases_sf"/>
</dbReference>
<protein>
    <recommendedName>
        <fullName evidence="3">DNA methylase adenine-specific domain-containing protein</fullName>
    </recommendedName>
</protein>
<dbReference type="KEGG" id="hmn:HM131_03330"/>
<keyword evidence="2" id="KW-1185">Reference proteome</keyword>